<sequence>MVKYKYIMKEVICMSQNDWMDLGKNIGHTLKNAIDTLDFTELNRSIEKTVNSTTSMINNKIKQYSTAVKSATLNQKYDIRKITKIEKKIKSQLSGYRALRAIGGIGTAIFLGFDLIYLLLEGWQTAKPAIAGSSFLLIPCLILLIFGIAGTHTAKKQSSYMKRFHIYISNLSKQDMVPISSLSEAVYGTDASTIADLHDMIADRLFLQGHVDRKKNIFYATDEAFEAGTLPDLPHTAVDDEETPLTPLAQSMIQEGERTLSRIRHYNDLIKDAVVSQKLDTLEQNIRHILVFIQEHPEDAEDARNMTKHYLPSIERLLETYVELSAYPDPGDNIQKSKRDIENTLDTLNFALSELYDDLFEMTSMEVASDISVLETLLAREGLTKDKLPR</sequence>
<accession>A0AC61R6Y2</accession>
<organism evidence="1 2">
    <name type="scientific">Dubosiella muris</name>
    <dbReference type="NCBI Taxonomy" id="3038133"/>
    <lineage>
        <taxon>Bacteria</taxon>
        <taxon>Bacillati</taxon>
        <taxon>Bacillota</taxon>
        <taxon>Erysipelotrichia</taxon>
        <taxon>Erysipelotrichales</taxon>
        <taxon>Erysipelotrichaceae</taxon>
        <taxon>Dubosiella</taxon>
    </lineage>
</organism>
<dbReference type="EMBL" id="SRYG01000012">
    <property type="protein sequence ID" value="TGY65885.1"/>
    <property type="molecule type" value="Genomic_DNA"/>
</dbReference>
<reference evidence="1" key="1">
    <citation type="submission" date="2019-04" db="EMBL/GenBank/DDBJ databases">
        <title>Microbes associate with the intestines of laboratory mice.</title>
        <authorList>
            <person name="Navarre W."/>
            <person name="Wong E."/>
            <person name="Huang K."/>
            <person name="Tropini C."/>
            <person name="Ng K."/>
            <person name="Yu B."/>
        </authorList>
    </citation>
    <scope>NUCLEOTIDE SEQUENCE</scope>
    <source>
        <strain evidence="1">NM09_H32</strain>
    </source>
</reference>
<evidence type="ECO:0000313" key="2">
    <source>
        <dbReference type="Proteomes" id="UP000308836"/>
    </source>
</evidence>
<keyword evidence="2" id="KW-1185">Reference proteome</keyword>
<evidence type="ECO:0000313" key="1">
    <source>
        <dbReference type="EMBL" id="TGY65885.1"/>
    </source>
</evidence>
<comment type="caution">
    <text evidence="1">The sequence shown here is derived from an EMBL/GenBank/DDBJ whole genome shotgun (WGS) entry which is preliminary data.</text>
</comment>
<proteinExistence type="predicted"/>
<name>A0AC61R6Y2_9FIRM</name>
<gene>
    <name evidence="1" type="ORF">E5336_06960</name>
</gene>
<protein>
    <submittedName>
        <fullName evidence="1">Uncharacterized protein</fullName>
    </submittedName>
</protein>
<dbReference type="Proteomes" id="UP000308836">
    <property type="component" value="Unassembled WGS sequence"/>
</dbReference>